<name>A0ABW1PAX8_9PSEU</name>
<proteinExistence type="predicted"/>
<dbReference type="Proteomes" id="UP001596220">
    <property type="component" value="Unassembled WGS sequence"/>
</dbReference>
<comment type="caution">
    <text evidence="1">The sequence shown here is derived from an EMBL/GenBank/DDBJ whole genome shotgun (WGS) entry which is preliminary data.</text>
</comment>
<organism evidence="1 2">
    <name type="scientific">Saccharothrix lopnurensis</name>
    <dbReference type="NCBI Taxonomy" id="1670621"/>
    <lineage>
        <taxon>Bacteria</taxon>
        <taxon>Bacillati</taxon>
        <taxon>Actinomycetota</taxon>
        <taxon>Actinomycetes</taxon>
        <taxon>Pseudonocardiales</taxon>
        <taxon>Pseudonocardiaceae</taxon>
        <taxon>Saccharothrix</taxon>
    </lineage>
</organism>
<dbReference type="EMBL" id="JBHSQO010000033">
    <property type="protein sequence ID" value="MFC6092773.1"/>
    <property type="molecule type" value="Genomic_DNA"/>
</dbReference>
<sequence>MSRFEDELDRALDERRAADRSTAEAGAEAVRRNAAARAEATRRLGDVAGRLRDFLTRHGVPPVQVVAEVRGRFLGPRLVTLCTGWQLHPFFVTTEGRPVTFGADVRRFGNAGLRHRVKPGQHYQGTYADAATAVVPYERGVPAATFVGDARPPGYFRSVADFNAYYYGDLHRPGVELPQVGDALLLTRSDSDLHLAVYDTYDRCYQVSALHEQLRDAALKRVDDCG</sequence>
<reference evidence="2" key="1">
    <citation type="journal article" date="2019" name="Int. J. Syst. Evol. Microbiol.">
        <title>The Global Catalogue of Microorganisms (GCM) 10K type strain sequencing project: providing services to taxonomists for standard genome sequencing and annotation.</title>
        <authorList>
            <consortium name="The Broad Institute Genomics Platform"/>
            <consortium name="The Broad Institute Genome Sequencing Center for Infectious Disease"/>
            <person name="Wu L."/>
            <person name="Ma J."/>
        </authorList>
    </citation>
    <scope>NUCLEOTIDE SEQUENCE [LARGE SCALE GENOMIC DNA]</scope>
    <source>
        <strain evidence="2">CGMCC 4.7246</strain>
    </source>
</reference>
<gene>
    <name evidence="1" type="ORF">ACFP3R_26160</name>
</gene>
<keyword evidence="2" id="KW-1185">Reference proteome</keyword>
<evidence type="ECO:0000313" key="2">
    <source>
        <dbReference type="Proteomes" id="UP001596220"/>
    </source>
</evidence>
<protein>
    <submittedName>
        <fullName evidence="1">Uncharacterized protein</fullName>
    </submittedName>
</protein>
<dbReference type="RefSeq" id="WP_380639321.1">
    <property type="nucleotide sequence ID" value="NZ_JBHSQO010000033.1"/>
</dbReference>
<evidence type="ECO:0000313" key="1">
    <source>
        <dbReference type="EMBL" id="MFC6092773.1"/>
    </source>
</evidence>
<accession>A0ABW1PAX8</accession>